<feature type="domain" description="AAA+ ATPase" evidence="10">
    <location>
        <begin position="330"/>
        <end position="493"/>
    </location>
</feature>
<dbReference type="AlphaFoldDB" id="A0A8K0GX04"/>
<sequence>MSGILRWKQKLKQIPLLVSSSSTPITNHRFTQISPISTHLNHLHIATHRRRESLVGVQERYKWDHGGSDDVRTRKIRAEANCPRCSFNRMDILFSNRRLPNLSPPDDNSKVKDSSTGPADYQAVNLCPNCKTAYYFRPHRIAPLQGTFVEIGRLSNTNTSNKFQSSEKKGATRNAANSDVEVDSLSNRLRVSVWDTLRAYGAEPPENWPPPPPATNGLAVHTPPGPPFAPGVNVIRASGPGGIGSGGGGGGGGDKNCWGGSNLGEDLPTPKEICKGLDKFVIGQERAKKFLSVAVYNHYKRIHHGTQQKGSGAETGIPERIDDDDNVELEKSNVLLMGPTGSGKTLLAKTLARFVNVPFVIADATTLTQAGYVGEDVESILYKLLTAAEFNVQAAQQGIVYIDEVDKITKKAESLNISRDVSGEGVQQALLKMLEGTIVNVPEKGARKHPRGDNIQIDTKDILFICGGAFIDLEKTISERRQDSSIGFGAPIRANMRAGGVTNAEVTSSLLETVESSDLIAYGLIPEFIGRFPILVSLSALTEEQLVQVLTKPKNALGRQYRKLFSMNNVKLHFTEKALRLIAKKAMIKNTGARGLRAIIESILTEAMYEIPDVKAGHDRVDAVVVDEESVGSLTAPGCGGKILYGDGALDRYLAETKLKDSVENVEGAEGELQEGESELSSRAMSM</sequence>
<feature type="region of interest" description="Disordered" evidence="9">
    <location>
        <begin position="665"/>
        <end position="687"/>
    </location>
</feature>
<feature type="region of interest" description="Disordered" evidence="9">
    <location>
        <begin position="98"/>
        <end position="118"/>
    </location>
</feature>
<dbReference type="Pfam" id="PF10431">
    <property type="entry name" value="ClpB_D2-small"/>
    <property type="match status" value="1"/>
</dbReference>
<evidence type="ECO:0000256" key="1">
    <source>
        <dbReference type="ARBA" id="ARBA00004173"/>
    </source>
</evidence>
<evidence type="ECO:0000259" key="10">
    <source>
        <dbReference type="SMART" id="SM00382"/>
    </source>
</evidence>
<keyword evidence="4" id="KW-0067">ATP-binding</keyword>
<evidence type="ECO:0000256" key="5">
    <source>
        <dbReference type="ARBA" id="ARBA00022946"/>
    </source>
</evidence>
<dbReference type="InterPro" id="IPR003593">
    <property type="entry name" value="AAA+_ATPase"/>
</dbReference>
<dbReference type="SUPFAM" id="SSF52540">
    <property type="entry name" value="P-loop containing nucleoside triphosphate hydrolases"/>
    <property type="match status" value="1"/>
</dbReference>
<evidence type="ECO:0000256" key="2">
    <source>
        <dbReference type="ARBA" id="ARBA00022741"/>
    </source>
</evidence>
<dbReference type="GO" id="GO:0005759">
    <property type="term" value="C:mitochondrial matrix"/>
    <property type="evidence" value="ECO:0007669"/>
    <property type="project" value="TreeGrafter"/>
</dbReference>
<gene>
    <name evidence="12" type="ORF">FNV43_RR19209</name>
</gene>
<dbReference type="InterPro" id="IPR027417">
    <property type="entry name" value="P-loop_NTPase"/>
</dbReference>
<dbReference type="GO" id="GO:0005524">
    <property type="term" value="F:ATP binding"/>
    <property type="evidence" value="ECO:0007669"/>
    <property type="project" value="UniProtKB-KW"/>
</dbReference>
<keyword evidence="13" id="KW-1185">Reference proteome</keyword>
<name>A0A8K0GX04_9ROSA</name>
<comment type="similarity">
    <text evidence="8">Belongs to the ClpX chaperone family.</text>
</comment>
<dbReference type="PANTHER" id="PTHR48102:SF7">
    <property type="entry name" value="ATP-DEPENDENT CLP PROTEASE ATP-BINDING SUBUNIT CLPX-LIKE, MITOCHONDRIAL"/>
    <property type="match status" value="1"/>
</dbReference>
<dbReference type="Gene3D" id="3.40.50.300">
    <property type="entry name" value="P-loop containing nucleotide triphosphate hydrolases"/>
    <property type="match status" value="1"/>
</dbReference>
<organism evidence="12 13">
    <name type="scientific">Rhamnella rubrinervis</name>
    <dbReference type="NCBI Taxonomy" id="2594499"/>
    <lineage>
        <taxon>Eukaryota</taxon>
        <taxon>Viridiplantae</taxon>
        <taxon>Streptophyta</taxon>
        <taxon>Embryophyta</taxon>
        <taxon>Tracheophyta</taxon>
        <taxon>Spermatophyta</taxon>
        <taxon>Magnoliopsida</taxon>
        <taxon>eudicotyledons</taxon>
        <taxon>Gunneridae</taxon>
        <taxon>Pentapetalae</taxon>
        <taxon>rosids</taxon>
        <taxon>fabids</taxon>
        <taxon>Rosales</taxon>
        <taxon>Rhamnaceae</taxon>
        <taxon>rhamnoid group</taxon>
        <taxon>Rhamneae</taxon>
        <taxon>Rhamnella</taxon>
    </lineage>
</organism>
<dbReference type="CDD" id="cd19497">
    <property type="entry name" value="RecA-like_ClpX"/>
    <property type="match status" value="1"/>
</dbReference>
<dbReference type="GO" id="GO:0051603">
    <property type="term" value="P:proteolysis involved in protein catabolic process"/>
    <property type="evidence" value="ECO:0007669"/>
    <property type="project" value="TreeGrafter"/>
</dbReference>
<keyword evidence="3" id="KW-0378">Hydrolase</keyword>
<dbReference type="FunFam" id="3.40.50.300:FF:000560">
    <property type="entry name" value="CLP protease regulatory subunit CLPX3 mitochondrial"/>
    <property type="match status" value="1"/>
</dbReference>
<proteinExistence type="inferred from homology"/>
<comment type="subcellular location">
    <subcellularLocation>
        <location evidence="1">Mitochondrion</location>
    </subcellularLocation>
</comment>
<dbReference type="InterPro" id="IPR050052">
    <property type="entry name" value="ATP-dep_Clp_protease_ClpX"/>
</dbReference>
<evidence type="ECO:0000256" key="8">
    <source>
        <dbReference type="ARBA" id="ARBA00061242"/>
    </source>
</evidence>
<dbReference type="OrthoDB" id="1721884at2759"/>
<dbReference type="PANTHER" id="PTHR48102">
    <property type="entry name" value="ATP-DEPENDENT CLP PROTEASE ATP-BINDING SUBUNIT CLPX-LIKE, MITOCHONDRIAL-RELATED"/>
    <property type="match status" value="1"/>
</dbReference>
<dbReference type="Gene3D" id="1.10.8.60">
    <property type="match status" value="1"/>
</dbReference>
<comment type="caution">
    <text evidence="12">The sequence shown here is derived from an EMBL/GenBank/DDBJ whole genome shotgun (WGS) entry which is preliminary data.</text>
</comment>
<dbReference type="GO" id="GO:0016887">
    <property type="term" value="F:ATP hydrolysis activity"/>
    <property type="evidence" value="ECO:0007669"/>
    <property type="project" value="InterPro"/>
</dbReference>
<comment type="function">
    <text evidence="7">ATP-dependent specificity component of the mitochondrial Clp protease. It directs the protease to specific substrates. Can perform chaperone functions in the absence of ClpP.</text>
</comment>
<dbReference type="EMBL" id="VOIH02000008">
    <property type="protein sequence ID" value="KAF3440923.1"/>
    <property type="molecule type" value="Genomic_DNA"/>
</dbReference>
<reference evidence="12" key="1">
    <citation type="submission" date="2020-03" db="EMBL/GenBank/DDBJ databases">
        <title>A high-quality chromosome-level genome assembly of a woody plant with both climbing and erect habits, Rhamnella rubrinervis.</title>
        <authorList>
            <person name="Lu Z."/>
            <person name="Yang Y."/>
            <person name="Zhu X."/>
            <person name="Sun Y."/>
        </authorList>
    </citation>
    <scope>NUCLEOTIDE SEQUENCE</scope>
    <source>
        <strain evidence="12">BYM</strain>
        <tissue evidence="12">Leaf</tissue>
    </source>
</reference>
<protein>
    <submittedName>
        <fullName evidence="12">Uncharacterized protein</fullName>
    </submittedName>
</protein>
<evidence type="ECO:0000313" key="13">
    <source>
        <dbReference type="Proteomes" id="UP000796880"/>
    </source>
</evidence>
<dbReference type="InterPro" id="IPR004487">
    <property type="entry name" value="Clp_protease_ATP-bd_su_ClpX"/>
</dbReference>
<evidence type="ECO:0000313" key="12">
    <source>
        <dbReference type="EMBL" id="KAF3440923.1"/>
    </source>
</evidence>
<feature type="compositionally biased region" description="Acidic residues" evidence="9">
    <location>
        <begin position="667"/>
        <end position="678"/>
    </location>
</feature>
<accession>A0A8K0GX04</accession>
<feature type="region of interest" description="Disordered" evidence="9">
    <location>
        <begin position="159"/>
        <end position="178"/>
    </location>
</feature>
<dbReference type="Pfam" id="PF07724">
    <property type="entry name" value="AAA_2"/>
    <property type="match status" value="1"/>
</dbReference>
<dbReference type="Proteomes" id="UP000796880">
    <property type="component" value="Unassembled WGS sequence"/>
</dbReference>
<keyword evidence="6" id="KW-0496">Mitochondrion</keyword>
<evidence type="ECO:0000256" key="4">
    <source>
        <dbReference type="ARBA" id="ARBA00022840"/>
    </source>
</evidence>
<evidence type="ECO:0000256" key="3">
    <source>
        <dbReference type="ARBA" id="ARBA00022801"/>
    </source>
</evidence>
<keyword evidence="2" id="KW-0547">Nucleotide-binding</keyword>
<feature type="domain" description="Clp ATPase C-terminal" evidence="11">
    <location>
        <begin position="541"/>
        <end position="634"/>
    </location>
</feature>
<dbReference type="InterPro" id="IPR003959">
    <property type="entry name" value="ATPase_AAA_core"/>
</dbReference>
<evidence type="ECO:0000256" key="6">
    <source>
        <dbReference type="ARBA" id="ARBA00023128"/>
    </source>
</evidence>
<evidence type="ECO:0000256" key="7">
    <source>
        <dbReference type="ARBA" id="ARBA00055633"/>
    </source>
</evidence>
<dbReference type="SMART" id="SM00382">
    <property type="entry name" value="AAA"/>
    <property type="match status" value="1"/>
</dbReference>
<dbReference type="NCBIfam" id="TIGR00382">
    <property type="entry name" value="clpX"/>
    <property type="match status" value="1"/>
</dbReference>
<dbReference type="GO" id="GO:0140662">
    <property type="term" value="F:ATP-dependent protein folding chaperone"/>
    <property type="evidence" value="ECO:0007669"/>
    <property type="project" value="InterPro"/>
</dbReference>
<dbReference type="SMART" id="SM01086">
    <property type="entry name" value="ClpB_D2-small"/>
    <property type="match status" value="1"/>
</dbReference>
<evidence type="ECO:0000259" key="11">
    <source>
        <dbReference type="SMART" id="SM01086"/>
    </source>
</evidence>
<feature type="region of interest" description="Disordered" evidence="9">
    <location>
        <begin position="304"/>
        <end position="324"/>
    </location>
</feature>
<keyword evidence="5" id="KW-0809">Transit peptide</keyword>
<dbReference type="NCBIfam" id="NF003745">
    <property type="entry name" value="PRK05342.1"/>
    <property type="match status" value="1"/>
</dbReference>
<dbReference type="GO" id="GO:0051082">
    <property type="term" value="F:unfolded protein binding"/>
    <property type="evidence" value="ECO:0007669"/>
    <property type="project" value="InterPro"/>
</dbReference>
<dbReference type="FunFam" id="1.10.8.60:FF:000002">
    <property type="entry name" value="ATP-dependent Clp protease ATP-binding subunit ClpX"/>
    <property type="match status" value="1"/>
</dbReference>
<dbReference type="InterPro" id="IPR019489">
    <property type="entry name" value="Clp_ATPase_C"/>
</dbReference>
<evidence type="ECO:0000256" key="9">
    <source>
        <dbReference type="SAM" id="MobiDB-lite"/>
    </source>
</evidence>